<dbReference type="Proteomes" id="UP000215086">
    <property type="component" value="Chromosome"/>
</dbReference>
<reference evidence="1 2" key="1">
    <citation type="journal article" name="Front. Microbiol.">
        <title>Sugar Metabolism of the First Thermophilic Planctomycete Thermogutta terrifontis: Comparative Genomic and Transcriptomic Approaches.</title>
        <authorList>
            <person name="Elcheninov A.G."/>
            <person name="Menzel P."/>
            <person name="Gudbergsdottir S.R."/>
            <person name="Slesarev A.I."/>
            <person name="Kadnikov V.V."/>
            <person name="Krogh A."/>
            <person name="Bonch-Osmolovskaya E.A."/>
            <person name="Peng X."/>
            <person name="Kublanov I.V."/>
        </authorList>
    </citation>
    <scope>NUCLEOTIDE SEQUENCE [LARGE SCALE GENOMIC DNA]</scope>
    <source>
        <strain evidence="1 2">R1</strain>
    </source>
</reference>
<sequence length="37" mass="4254">MLPLEEESADFLCRARVETRWAHLPTESINAKSIELP</sequence>
<proteinExistence type="predicted"/>
<gene>
    <name evidence="1" type="ORF">THTE_3781</name>
</gene>
<organism evidence="1 2">
    <name type="scientific">Thermogutta terrifontis</name>
    <dbReference type="NCBI Taxonomy" id="1331910"/>
    <lineage>
        <taxon>Bacteria</taxon>
        <taxon>Pseudomonadati</taxon>
        <taxon>Planctomycetota</taxon>
        <taxon>Planctomycetia</taxon>
        <taxon>Pirellulales</taxon>
        <taxon>Thermoguttaceae</taxon>
        <taxon>Thermogutta</taxon>
    </lineage>
</organism>
<dbReference type="EMBL" id="CP018477">
    <property type="protein sequence ID" value="ASV76382.1"/>
    <property type="molecule type" value="Genomic_DNA"/>
</dbReference>
<evidence type="ECO:0000313" key="1">
    <source>
        <dbReference type="EMBL" id="ASV76382.1"/>
    </source>
</evidence>
<accession>A0A286RKC4</accession>
<evidence type="ECO:0000313" key="2">
    <source>
        <dbReference type="Proteomes" id="UP000215086"/>
    </source>
</evidence>
<dbReference type="KEGG" id="ttf:THTE_3781"/>
<dbReference type="AlphaFoldDB" id="A0A286RKC4"/>
<keyword evidence="2" id="KW-1185">Reference proteome</keyword>
<protein>
    <submittedName>
        <fullName evidence="1">Uncharacterized protein</fullName>
    </submittedName>
</protein>
<name>A0A286RKC4_9BACT</name>